<proteinExistence type="predicted"/>
<feature type="region of interest" description="Disordered" evidence="1">
    <location>
        <begin position="1"/>
        <end position="35"/>
    </location>
</feature>
<name>M5EIL0_9HYPH</name>
<sequence length="67" mass="7537">MRARLSFQSFRMRNRTTARPGTYRHSPSRSAWEAPPEVVTLKQLHILGSGPEGMPLRDLHQGPPALS</sequence>
<feature type="compositionally biased region" description="Polar residues" evidence="1">
    <location>
        <begin position="1"/>
        <end position="19"/>
    </location>
</feature>
<dbReference type="EMBL" id="CAUM01000028">
    <property type="protein sequence ID" value="CCV04222.1"/>
    <property type="molecule type" value="Genomic_DNA"/>
</dbReference>
<protein>
    <submittedName>
        <fullName evidence="2">Uncharacterized protein</fullName>
    </submittedName>
</protein>
<evidence type="ECO:0000313" key="2">
    <source>
        <dbReference type="EMBL" id="CCV04222.1"/>
    </source>
</evidence>
<evidence type="ECO:0000313" key="3">
    <source>
        <dbReference type="Proteomes" id="UP000012062"/>
    </source>
</evidence>
<comment type="caution">
    <text evidence="2">The sequence shown here is derived from an EMBL/GenBank/DDBJ whole genome shotgun (WGS) entry which is preliminary data.</text>
</comment>
<keyword evidence="3" id="KW-1185">Reference proteome</keyword>
<evidence type="ECO:0000256" key="1">
    <source>
        <dbReference type="SAM" id="MobiDB-lite"/>
    </source>
</evidence>
<dbReference type="Proteomes" id="UP000012062">
    <property type="component" value="Unassembled WGS sequence"/>
</dbReference>
<organism evidence="2 3">
    <name type="scientific">Mesorhizobium metallidurans STM 2683</name>
    <dbReference type="NCBI Taxonomy" id="1297569"/>
    <lineage>
        <taxon>Bacteria</taxon>
        <taxon>Pseudomonadati</taxon>
        <taxon>Pseudomonadota</taxon>
        <taxon>Alphaproteobacteria</taxon>
        <taxon>Hyphomicrobiales</taxon>
        <taxon>Phyllobacteriaceae</taxon>
        <taxon>Mesorhizobium</taxon>
    </lineage>
</organism>
<reference evidence="2 3" key="1">
    <citation type="submission" date="2013-02" db="EMBL/GenBank/DDBJ databases">
        <authorList>
            <person name="Genoscope - CEA"/>
        </authorList>
    </citation>
    <scope>NUCLEOTIDE SEQUENCE [LARGE SCALE GENOMIC DNA]</scope>
    <source>
        <strain evidence="2 3">STM 2683</strain>
    </source>
</reference>
<dbReference type="AlphaFoldDB" id="M5EIL0"/>
<accession>M5EIL0</accession>
<gene>
    <name evidence="2" type="ORF">MESS2_1230023</name>
</gene>